<proteinExistence type="predicted"/>
<comment type="caution">
    <text evidence="2">The sequence shown here is derived from an EMBL/GenBank/DDBJ whole genome shotgun (WGS) entry which is preliminary data.</text>
</comment>
<accession>A0A9X0A139</accession>
<evidence type="ECO:0000313" key="2">
    <source>
        <dbReference type="EMBL" id="KAJ7391536.1"/>
    </source>
</evidence>
<keyword evidence="3" id="KW-1185">Reference proteome</keyword>
<organism evidence="2 3">
    <name type="scientific">Desmophyllum pertusum</name>
    <dbReference type="NCBI Taxonomy" id="174260"/>
    <lineage>
        <taxon>Eukaryota</taxon>
        <taxon>Metazoa</taxon>
        <taxon>Cnidaria</taxon>
        <taxon>Anthozoa</taxon>
        <taxon>Hexacorallia</taxon>
        <taxon>Scleractinia</taxon>
        <taxon>Caryophylliina</taxon>
        <taxon>Caryophylliidae</taxon>
        <taxon>Desmophyllum</taxon>
    </lineage>
</organism>
<feature type="compositionally biased region" description="Basic and acidic residues" evidence="1">
    <location>
        <begin position="1"/>
        <end position="11"/>
    </location>
</feature>
<feature type="compositionally biased region" description="Acidic residues" evidence="1">
    <location>
        <begin position="37"/>
        <end position="57"/>
    </location>
</feature>
<dbReference type="PANTHER" id="PTHR33480:SF1">
    <property type="entry name" value="TYR RECOMBINASE DOMAIN-CONTAINING PROTEIN"/>
    <property type="match status" value="1"/>
</dbReference>
<dbReference type="PANTHER" id="PTHR33480">
    <property type="entry name" value="SET DOMAIN-CONTAINING PROTEIN-RELATED"/>
    <property type="match status" value="1"/>
</dbReference>
<feature type="region of interest" description="Disordered" evidence="1">
    <location>
        <begin position="1"/>
        <end position="58"/>
    </location>
</feature>
<sequence length="207" mass="23509">MPQIESTKEGASKSMPKLNKAKGKREKKSICRKDSDLADPEFSDMDGELDDHDDDSSVVEGDKENFLVKTKLSRKLHGAVNPISSPLFLEEEILISQSNAPLTKVFKVPTKTAKRNIGAKEDAKRAVPKSRRSATHLQWTEEEKVAVFKYLAHWIRQGRVPGKRDCENCISKANGALDRREWTTVKYYIKNQIDKRKRVLTLRMAGI</sequence>
<reference evidence="2" key="1">
    <citation type="submission" date="2023-01" db="EMBL/GenBank/DDBJ databases">
        <title>Genome assembly of the deep-sea coral Lophelia pertusa.</title>
        <authorList>
            <person name="Herrera S."/>
            <person name="Cordes E."/>
        </authorList>
    </citation>
    <scope>NUCLEOTIDE SEQUENCE</scope>
    <source>
        <strain evidence="2">USNM1676648</strain>
        <tissue evidence="2">Polyp</tissue>
    </source>
</reference>
<dbReference type="AlphaFoldDB" id="A0A9X0A139"/>
<protein>
    <submittedName>
        <fullName evidence="2">Uncharacterized protein</fullName>
    </submittedName>
</protein>
<evidence type="ECO:0000313" key="3">
    <source>
        <dbReference type="Proteomes" id="UP001163046"/>
    </source>
</evidence>
<evidence type="ECO:0000256" key="1">
    <source>
        <dbReference type="SAM" id="MobiDB-lite"/>
    </source>
</evidence>
<dbReference type="Proteomes" id="UP001163046">
    <property type="component" value="Unassembled WGS sequence"/>
</dbReference>
<dbReference type="EMBL" id="MU825405">
    <property type="protein sequence ID" value="KAJ7391536.1"/>
    <property type="molecule type" value="Genomic_DNA"/>
</dbReference>
<dbReference type="OrthoDB" id="5376140at2759"/>
<name>A0A9X0A139_9CNID</name>
<gene>
    <name evidence="2" type="ORF">OS493_017230</name>
</gene>